<dbReference type="AlphaFoldDB" id="A0A2R6X6N2"/>
<name>A0A2R6X6N2_MARPO</name>
<proteinExistence type="predicted"/>
<keyword evidence="3" id="KW-1185">Reference proteome</keyword>
<evidence type="ECO:0000256" key="1">
    <source>
        <dbReference type="SAM" id="MobiDB-lite"/>
    </source>
</evidence>
<gene>
    <name evidence="2" type="ORF">MARPO_0033s0153</name>
</gene>
<reference evidence="3" key="1">
    <citation type="journal article" date="2017" name="Cell">
        <title>Insights into land plant evolution garnered from the Marchantia polymorpha genome.</title>
        <authorList>
            <person name="Bowman J.L."/>
            <person name="Kohchi T."/>
            <person name="Yamato K.T."/>
            <person name="Jenkins J."/>
            <person name="Shu S."/>
            <person name="Ishizaki K."/>
            <person name="Yamaoka S."/>
            <person name="Nishihama R."/>
            <person name="Nakamura Y."/>
            <person name="Berger F."/>
            <person name="Adam C."/>
            <person name="Aki S.S."/>
            <person name="Althoff F."/>
            <person name="Araki T."/>
            <person name="Arteaga-Vazquez M.A."/>
            <person name="Balasubrmanian S."/>
            <person name="Barry K."/>
            <person name="Bauer D."/>
            <person name="Boehm C.R."/>
            <person name="Briginshaw L."/>
            <person name="Caballero-Perez J."/>
            <person name="Catarino B."/>
            <person name="Chen F."/>
            <person name="Chiyoda S."/>
            <person name="Chovatia M."/>
            <person name="Davies K.M."/>
            <person name="Delmans M."/>
            <person name="Demura T."/>
            <person name="Dierschke T."/>
            <person name="Dolan L."/>
            <person name="Dorantes-Acosta A.E."/>
            <person name="Eklund D.M."/>
            <person name="Florent S.N."/>
            <person name="Flores-Sandoval E."/>
            <person name="Fujiyama A."/>
            <person name="Fukuzawa H."/>
            <person name="Galik B."/>
            <person name="Grimanelli D."/>
            <person name="Grimwood J."/>
            <person name="Grossniklaus U."/>
            <person name="Hamada T."/>
            <person name="Haseloff J."/>
            <person name="Hetherington A.J."/>
            <person name="Higo A."/>
            <person name="Hirakawa Y."/>
            <person name="Hundley H.N."/>
            <person name="Ikeda Y."/>
            <person name="Inoue K."/>
            <person name="Inoue S.I."/>
            <person name="Ishida S."/>
            <person name="Jia Q."/>
            <person name="Kakita M."/>
            <person name="Kanazawa T."/>
            <person name="Kawai Y."/>
            <person name="Kawashima T."/>
            <person name="Kennedy M."/>
            <person name="Kinose K."/>
            <person name="Kinoshita T."/>
            <person name="Kohara Y."/>
            <person name="Koide E."/>
            <person name="Komatsu K."/>
            <person name="Kopischke S."/>
            <person name="Kubo M."/>
            <person name="Kyozuka J."/>
            <person name="Lagercrantz U."/>
            <person name="Lin S.S."/>
            <person name="Lindquist E."/>
            <person name="Lipzen A.M."/>
            <person name="Lu C.W."/>
            <person name="De Luna E."/>
            <person name="Martienssen R.A."/>
            <person name="Minamino N."/>
            <person name="Mizutani M."/>
            <person name="Mizutani M."/>
            <person name="Mochizuki N."/>
            <person name="Monte I."/>
            <person name="Mosher R."/>
            <person name="Nagasaki H."/>
            <person name="Nakagami H."/>
            <person name="Naramoto S."/>
            <person name="Nishitani K."/>
            <person name="Ohtani M."/>
            <person name="Okamoto T."/>
            <person name="Okumura M."/>
            <person name="Phillips J."/>
            <person name="Pollak B."/>
            <person name="Reinders A."/>
            <person name="Rovekamp M."/>
            <person name="Sano R."/>
            <person name="Sawa S."/>
            <person name="Schmid M.W."/>
            <person name="Shirakawa M."/>
            <person name="Solano R."/>
            <person name="Spunde A."/>
            <person name="Suetsugu N."/>
            <person name="Sugano S."/>
            <person name="Sugiyama A."/>
            <person name="Sun R."/>
            <person name="Suzuki Y."/>
            <person name="Takenaka M."/>
            <person name="Takezawa D."/>
            <person name="Tomogane H."/>
            <person name="Tsuzuki M."/>
            <person name="Ueda T."/>
            <person name="Umeda M."/>
            <person name="Ward J.M."/>
            <person name="Watanabe Y."/>
            <person name="Yazaki K."/>
            <person name="Yokoyama R."/>
            <person name="Yoshitake Y."/>
            <person name="Yotsui I."/>
            <person name="Zachgo S."/>
            <person name="Schmutz J."/>
        </authorList>
    </citation>
    <scope>NUCLEOTIDE SEQUENCE [LARGE SCALE GENOMIC DNA]</scope>
    <source>
        <strain evidence="3">Tak-1</strain>
    </source>
</reference>
<sequence>MHQAQVATSHNLLSCDPHRPDDDGAPEVVCPPPSGAFQTHRRSAKCNWLFLLELVFRIPGYSTNGRLCDVICYELTRPTDQVFQIRNSLG</sequence>
<dbReference type="EMBL" id="KZ772705">
    <property type="protein sequence ID" value="PTQ41765.1"/>
    <property type="molecule type" value="Genomic_DNA"/>
</dbReference>
<protein>
    <submittedName>
        <fullName evidence="2">Uncharacterized protein</fullName>
    </submittedName>
</protein>
<dbReference type="Proteomes" id="UP000244005">
    <property type="component" value="Unassembled WGS sequence"/>
</dbReference>
<accession>A0A2R6X6N2</accession>
<evidence type="ECO:0000313" key="3">
    <source>
        <dbReference type="Proteomes" id="UP000244005"/>
    </source>
</evidence>
<feature type="compositionally biased region" description="Polar residues" evidence="1">
    <location>
        <begin position="1"/>
        <end position="12"/>
    </location>
</feature>
<evidence type="ECO:0000313" key="2">
    <source>
        <dbReference type="EMBL" id="PTQ41765.1"/>
    </source>
</evidence>
<organism evidence="2 3">
    <name type="scientific">Marchantia polymorpha</name>
    <name type="common">Common liverwort</name>
    <name type="synonym">Marchantia aquatica</name>
    <dbReference type="NCBI Taxonomy" id="3197"/>
    <lineage>
        <taxon>Eukaryota</taxon>
        <taxon>Viridiplantae</taxon>
        <taxon>Streptophyta</taxon>
        <taxon>Embryophyta</taxon>
        <taxon>Marchantiophyta</taxon>
        <taxon>Marchantiopsida</taxon>
        <taxon>Marchantiidae</taxon>
        <taxon>Marchantiales</taxon>
        <taxon>Marchantiaceae</taxon>
        <taxon>Marchantia</taxon>
    </lineage>
</organism>
<feature type="region of interest" description="Disordered" evidence="1">
    <location>
        <begin position="1"/>
        <end position="31"/>
    </location>
</feature>
<dbReference type="Gramene" id="Mp1g15080.1">
    <property type="protein sequence ID" value="Mp1g15080.1.cds1"/>
    <property type="gene ID" value="Mp1g15080"/>
</dbReference>